<accession>A0ABR3LG53</accession>
<dbReference type="InterPro" id="IPR004212">
    <property type="entry name" value="GTF2I"/>
</dbReference>
<keyword evidence="9" id="KW-0539">Nucleus</keyword>
<dbReference type="SUPFAM" id="SSF117773">
    <property type="entry name" value="GTF2I-like repeat"/>
    <property type="match status" value="1"/>
</dbReference>
<keyword evidence="4 10" id="KW-0863">Zinc-finger</keyword>
<name>A0ABR3LG53_9TELE</name>
<keyword evidence="2" id="KW-0479">Metal-binding</keyword>
<dbReference type="Gene3D" id="3.90.1460.10">
    <property type="entry name" value="GTF2I-like"/>
    <property type="match status" value="1"/>
</dbReference>
<evidence type="ECO:0000256" key="2">
    <source>
        <dbReference type="ARBA" id="ARBA00022723"/>
    </source>
</evidence>
<evidence type="ECO:0000256" key="5">
    <source>
        <dbReference type="ARBA" id="ARBA00022833"/>
    </source>
</evidence>
<evidence type="ECO:0000256" key="6">
    <source>
        <dbReference type="ARBA" id="ARBA00023015"/>
    </source>
</evidence>
<dbReference type="InterPro" id="IPR036647">
    <property type="entry name" value="GTF2I-like_rpt_sf"/>
</dbReference>
<keyword evidence="5" id="KW-0862">Zinc</keyword>
<evidence type="ECO:0000256" key="3">
    <source>
        <dbReference type="ARBA" id="ARBA00022737"/>
    </source>
</evidence>
<comment type="caution">
    <text evidence="12">The sequence shown here is derived from an EMBL/GenBank/DDBJ whole genome shotgun (WGS) entry which is preliminary data.</text>
</comment>
<feature type="domain" description="BED-type" evidence="11">
    <location>
        <begin position="25"/>
        <end position="64"/>
    </location>
</feature>
<evidence type="ECO:0000256" key="1">
    <source>
        <dbReference type="ARBA" id="ARBA00004123"/>
    </source>
</evidence>
<dbReference type="InterPro" id="IPR052035">
    <property type="entry name" value="ZnF_BED_domain_contain"/>
</dbReference>
<dbReference type="EMBL" id="JAYMGO010000022">
    <property type="protein sequence ID" value="KAL1250503.1"/>
    <property type="molecule type" value="Genomic_DNA"/>
</dbReference>
<evidence type="ECO:0000313" key="13">
    <source>
        <dbReference type="Proteomes" id="UP001558613"/>
    </source>
</evidence>
<dbReference type="PROSITE" id="PS51139">
    <property type="entry name" value="GTF2I"/>
    <property type="match status" value="1"/>
</dbReference>
<evidence type="ECO:0000256" key="8">
    <source>
        <dbReference type="ARBA" id="ARBA00023163"/>
    </source>
</evidence>
<evidence type="ECO:0000259" key="11">
    <source>
        <dbReference type="PROSITE" id="PS50808"/>
    </source>
</evidence>
<organism evidence="12 13">
    <name type="scientific">Cirrhinus molitorella</name>
    <name type="common">mud carp</name>
    <dbReference type="NCBI Taxonomy" id="172907"/>
    <lineage>
        <taxon>Eukaryota</taxon>
        <taxon>Metazoa</taxon>
        <taxon>Chordata</taxon>
        <taxon>Craniata</taxon>
        <taxon>Vertebrata</taxon>
        <taxon>Euteleostomi</taxon>
        <taxon>Actinopterygii</taxon>
        <taxon>Neopterygii</taxon>
        <taxon>Teleostei</taxon>
        <taxon>Ostariophysi</taxon>
        <taxon>Cypriniformes</taxon>
        <taxon>Cyprinidae</taxon>
        <taxon>Labeoninae</taxon>
        <taxon>Labeonini</taxon>
        <taxon>Cirrhinus</taxon>
    </lineage>
</organism>
<keyword evidence="3" id="KW-0677">Repeat</keyword>
<dbReference type="PANTHER" id="PTHR46481">
    <property type="entry name" value="ZINC FINGER BED DOMAIN-CONTAINING PROTEIN 4"/>
    <property type="match status" value="1"/>
</dbReference>
<sequence length="722" mass="81237">MSASSSIIQFGFKNHKEFVEGALKRRKHKATCKFCDKTILETCGTTSNFIRHLQRNHKARLQEYRASQSRGNSQTIIDLFQRQTSQVQVYSASSSRQLAINQAIIQDLIIGCCLPLSIVENQHFRHFLHIIDERYIPIARSTITSKHIPQLVTRVKECIKSSLADQKFVSVTADIWSDRTLRSYLGVTAHVCNCTANEYTLKSFLLDCRRFKGHHNAENIVAAFDEILEEYNISDKVEFIITDNASNMKKAFKFAMTEDHSDDSEDEEDMVGEPLDRNVHLGSRQRLSCFAHSLQLVVGDGLKEVKCLSQAISKVSKLATLLHSSTIFKDKFEAVFGNGKSIPAASVTRWNSTFRQIQAVTELGHTALTEMCSFDFKNIVITTREWAQLRELCLILGPFAEATELTEGEKMITISMVVPTVLDLNTHLIQMDSSKSLCRPLIRALQESLQQRFSGIFIALHMTEPEDHSFDAPFSHEIYAQAAILDPQFGMSWVDMDVRTSGNTVAIRRLREEVRKSLTDSLIAEAEKADLENIHAREGSKAEPPQDSPPDSKIPRLLAKYRTHKKKHSTPTEASIVTQVSKLEDLDVETAVLSFDRQKSSLEVFELSSKGATDFLDSMDTVNNFALHFKEEAGGIGRLPYQSLVNQGMTIKVAGLPNSLTLKKPSFYGRNQLEAILKAAEEISLEIKPFQGLNGFFIVHAQYTRKLNRAKKNPGVLYAPQS</sequence>
<dbReference type="Pfam" id="PF02892">
    <property type="entry name" value="zf-BED"/>
    <property type="match status" value="1"/>
</dbReference>
<dbReference type="SUPFAM" id="SSF53098">
    <property type="entry name" value="Ribonuclease H-like"/>
    <property type="match status" value="1"/>
</dbReference>
<dbReference type="InterPro" id="IPR012337">
    <property type="entry name" value="RNaseH-like_sf"/>
</dbReference>
<dbReference type="PROSITE" id="PS50808">
    <property type="entry name" value="ZF_BED"/>
    <property type="match status" value="1"/>
</dbReference>
<keyword evidence="13" id="KW-1185">Reference proteome</keyword>
<evidence type="ECO:0000256" key="7">
    <source>
        <dbReference type="ARBA" id="ARBA00023125"/>
    </source>
</evidence>
<evidence type="ECO:0000313" key="12">
    <source>
        <dbReference type="EMBL" id="KAL1250503.1"/>
    </source>
</evidence>
<dbReference type="Proteomes" id="UP001558613">
    <property type="component" value="Unassembled WGS sequence"/>
</dbReference>
<dbReference type="Pfam" id="PF02946">
    <property type="entry name" value="GTF2I"/>
    <property type="match status" value="1"/>
</dbReference>
<evidence type="ECO:0000256" key="9">
    <source>
        <dbReference type="ARBA" id="ARBA00023242"/>
    </source>
</evidence>
<dbReference type="InterPro" id="IPR003656">
    <property type="entry name" value="Znf_BED"/>
</dbReference>
<comment type="subcellular location">
    <subcellularLocation>
        <location evidence="1">Nucleus</location>
    </subcellularLocation>
</comment>
<gene>
    <name evidence="12" type="ORF">QQF64_018299</name>
</gene>
<evidence type="ECO:0000256" key="10">
    <source>
        <dbReference type="PROSITE-ProRule" id="PRU00027"/>
    </source>
</evidence>
<keyword evidence="8" id="KW-0804">Transcription</keyword>
<keyword evidence="7" id="KW-0238">DNA-binding</keyword>
<proteinExistence type="predicted"/>
<keyword evidence="6" id="KW-0805">Transcription regulation</keyword>
<reference evidence="12 13" key="1">
    <citation type="submission" date="2023-09" db="EMBL/GenBank/DDBJ databases">
        <authorList>
            <person name="Wang M."/>
        </authorList>
    </citation>
    <scope>NUCLEOTIDE SEQUENCE [LARGE SCALE GENOMIC DNA]</scope>
    <source>
        <strain evidence="12">GT-2023</strain>
        <tissue evidence="12">Liver</tissue>
    </source>
</reference>
<protein>
    <recommendedName>
        <fullName evidence="11">BED-type domain-containing protein</fullName>
    </recommendedName>
</protein>
<evidence type="ECO:0000256" key="4">
    <source>
        <dbReference type="ARBA" id="ARBA00022771"/>
    </source>
</evidence>
<dbReference type="PANTHER" id="PTHR46481:SF10">
    <property type="entry name" value="ZINC FINGER BED DOMAIN-CONTAINING PROTEIN 39"/>
    <property type="match status" value="1"/>
</dbReference>